<dbReference type="EMBL" id="QVNQ01000013">
    <property type="protein sequence ID" value="RFS81453.1"/>
    <property type="molecule type" value="Genomic_DNA"/>
</dbReference>
<organism evidence="2 3">
    <name type="scientific">Actinomadura spongiicola</name>
    <dbReference type="NCBI Taxonomy" id="2303421"/>
    <lineage>
        <taxon>Bacteria</taxon>
        <taxon>Bacillati</taxon>
        <taxon>Actinomycetota</taxon>
        <taxon>Actinomycetes</taxon>
        <taxon>Streptosporangiales</taxon>
        <taxon>Thermomonosporaceae</taxon>
        <taxon>Actinomadura</taxon>
    </lineage>
</organism>
<name>A0A372G8Q1_9ACTN</name>
<accession>A0A372G8Q1</accession>
<reference evidence="2 3" key="1">
    <citation type="submission" date="2018-08" db="EMBL/GenBank/DDBJ databases">
        <title>Actinomadura spongicola sp. nov., isolated from marine sponge Leucetta chagosensis.</title>
        <authorList>
            <person name="Li L."/>
            <person name="Lin H.W."/>
        </authorList>
    </citation>
    <scope>NUCLEOTIDE SEQUENCE [LARGE SCALE GENOMIC DNA]</scope>
    <source>
        <strain evidence="2 3">LHW52907</strain>
    </source>
</reference>
<feature type="region of interest" description="Disordered" evidence="1">
    <location>
        <begin position="63"/>
        <end position="104"/>
    </location>
</feature>
<evidence type="ECO:0000313" key="3">
    <source>
        <dbReference type="Proteomes" id="UP000262882"/>
    </source>
</evidence>
<keyword evidence="3" id="KW-1185">Reference proteome</keyword>
<dbReference type="Proteomes" id="UP000262882">
    <property type="component" value="Unassembled WGS sequence"/>
</dbReference>
<feature type="compositionally biased region" description="Polar residues" evidence="1">
    <location>
        <begin position="95"/>
        <end position="104"/>
    </location>
</feature>
<gene>
    <name evidence="2" type="ORF">D0T12_31375</name>
</gene>
<dbReference type="AlphaFoldDB" id="A0A372G8Q1"/>
<proteinExistence type="predicted"/>
<comment type="caution">
    <text evidence="2">The sequence shown here is derived from an EMBL/GenBank/DDBJ whole genome shotgun (WGS) entry which is preliminary data.</text>
</comment>
<evidence type="ECO:0000313" key="2">
    <source>
        <dbReference type="EMBL" id="RFS81453.1"/>
    </source>
</evidence>
<sequence length="104" mass="11442">MAILDVVADPEVRVPLTAISAHLNPYSVLAAAPEAQLLAARLYRYGGMGVIGSDINHIPPRRRRAELGKHPHLPRRAARGRPDHARRWLSRLLSAASTTDPHPH</sequence>
<evidence type="ECO:0000256" key="1">
    <source>
        <dbReference type="SAM" id="MobiDB-lite"/>
    </source>
</evidence>
<feature type="compositionally biased region" description="Basic residues" evidence="1">
    <location>
        <begin position="63"/>
        <end position="79"/>
    </location>
</feature>
<protein>
    <submittedName>
        <fullName evidence="2">Uncharacterized protein</fullName>
    </submittedName>
</protein>